<keyword evidence="4 6" id="KW-0238">DNA-binding</keyword>
<dbReference type="SUPFAM" id="SSF88659">
    <property type="entry name" value="Sigma3 and sigma4 domains of RNA polymerase sigma factors"/>
    <property type="match status" value="1"/>
</dbReference>
<dbReference type="SUPFAM" id="SSF88946">
    <property type="entry name" value="Sigma2 domain of RNA polymerase sigma factors"/>
    <property type="match status" value="1"/>
</dbReference>
<dbReference type="InterPro" id="IPR014284">
    <property type="entry name" value="RNA_pol_sigma-70_dom"/>
</dbReference>
<dbReference type="RefSeq" id="WP_314801188.1">
    <property type="nucleotide sequence ID" value="NZ_CP130319.1"/>
</dbReference>
<evidence type="ECO:0000259" key="8">
    <source>
        <dbReference type="Pfam" id="PF08281"/>
    </source>
</evidence>
<evidence type="ECO:0000256" key="4">
    <source>
        <dbReference type="ARBA" id="ARBA00023125"/>
    </source>
</evidence>
<organism evidence="9 10">
    <name type="scientific">Paenibacillus roseopurpureus</name>
    <dbReference type="NCBI Taxonomy" id="2918901"/>
    <lineage>
        <taxon>Bacteria</taxon>
        <taxon>Bacillati</taxon>
        <taxon>Bacillota</taxon>
        <taxon>Bacilli</taxon>
        <taxon>Bacillales</taxon>
        <taxon>Paenibacillaceae</taxon>
        <taxon>Paenibacillus</taxon>
    </lineage>
</organism>
<dbReference type="GO" id="GO:0006352">
    <property type="term" value="P:DNA-templated transcription initiation"/>
    <property type="evidence" value="ECO:0007669"/>
    <property type="project" value="InterPro"/>
</dbReference>
<dbReference type="GO" id="GO:0003677">
    <property type="term" value="F:DNA binding"/>
    <property type="evidence" value="ECO:0007669"/>
    <property type="project" value="UniProtKB-KW"/>
</dbReference>
<keyword evidence="10" id="KW-1185">Reference proteome</keyword>
<dbReference type="InterPro" id="IPR000838">
    <property type="entry name" value="RNA_pol_sigma70_ECF_CS"/>
</dbReference>
<dbReference type="InterPro" id="IPR036388">
    <property type="entry name" value="WH-like_DNA-bd_sf"/>
</dbReference>
<dbReference type="InterPro" id="IPR013324">
    <property type="entry name" value="RNA_pol_sigma_r3/r4-like"/>
</dbReference>
<protein>
    <recommendedName>
        <fullName evidence="6">RNA polymerase sigma factor</fullName>
    </recommendedName>
</protein>
<dbReference type="InterPro" id="IPR039425">
    <property type="entry name" value="RNA_pol_sigma-70-like"/>
</dbReference>
<accession>A0AA96LS75</accession>
<evidence type="ECO:0000313" key="9">
    <source>
        <dbReference type="EMBL" id="WNR44953.1"/>
    </source>
</evidence>
<evidence type="ECO:0000256" key="5">
    <source>
        <dbReference type="ARBA" id="ARBA00023163"/>
    </source>
</evidence>
<dbReference type="KEGG" id="proo:MJB10_02025"/>
<dbReference type="Proteomes" id="UP001304650">
    <property type="component" value="Chromosome"/>
</dbReference>
<evidence type="ECO:0000256" key="3">
    <source>
        <dbReference type="ARBA" id="ARBA00023082"/>
    </source>
</evidence>
<dbReference type="Pfam" id="PF08281">
    <property type="entry name" value="Sigma70_r4_2"/>
    <property type="match status" value="1"/>
</dbReference>
<dbReference type="PROSITE" id="PS01063">
    <property type="entry name" value="SIGMA70_ECF"/>
    <property type="match status" value="1"/>
</dbReference>
<dbReference type="Gene3D" id="1.10.10.10">
    <property type="entry name" value="Winged helix-like DNA-binding domain superfamily/Winged helix DNA-binding domain"/>
    <property type="match status" value="1"/>
</dbReference>
<dbReference type="Pfam" id="PF04542">
    <property type="entry name" value="Sigma70_r2"/>
    <property type="match status" value="1"/>
</dbReference>
<feature type="domain" description="RNA polymerase sigma factor 70 region 4 type 2" evidence="8">
    <location>
        <begin position="125"/>
        <end position="175"/>
    </location>
</feature>
<keyword evidence="2 6" id="KW-0805">Transcription regulation</keyword>
<name>A0AA96LS75_9BACL</name>
<dbReference type="Gene3D" id="1.10.1740.10">
    <property type="match status" value="1"/>
</dbReference>
<dbReference type="PANTHER" id="PTHR43133:SF46">
    <property type="entry name" value="RNA POLYMERASE SIGMA-70 FACTOR ECF SUBFAMILY"/>
    <property type="match status" value="1"/>
</dbReference>
<evidence type="ECO:0000313" key="10">
    <source>
        <dbReference type="Proteomes" id="UP001304650"/>
    </source>
</evidence>
<dbReference type="InterPro" id="IPR007627">
    <property type="entry name" value="RNA_pol_sigma70_r2"/>
</dbReference>
<comment type="similarity">
    <text evidence="1 6">Belongs to the sigma-70 factor family. ECF subfamily.</text>
</comment>
<dbReference type="NCBIfam" id="TIGR02937">
    <property type="entry name" value="sigma70-ECF"/>
    <property type="match status" value="1"/>
</dbReference>
<evidence type="ECO:0000256" key="1">
    <source>
        <dbReference type="ARBA" id="ARBA00010641"/>
    </source>
</evidence>
<dbReference type="AlphaFoldDB" id="A0AA96LS75"/>
<keyword evidence="5 6" id="KW-0804">Transcription</keyword>
<dbReference type="GO" id="GO:0006950">
    <property type="term" value="P:response to stress"/>
    <property type="evidence" value="ECO:0007669"/>
    <property type="project" value="UniProtKB-ARBA"/>
</dbReference>
<reference evidence="9" key="1">
    <citation type="submission" date="2022-02" db="EMBL/GenBank/DDBJ databases">
        <title>Paenibacillus sp. MBLB1832 Whole Genome Shotgun Sequencing.</title>
        <authorList>
            <person name="Hwang C.Y."/>
            <person name="Cho E.-S."/>
            <person name="Seo M.-J."/>
        </authorList>
    </citation>
    <scope>NUCLEOTIDE SEQUENCE</scope>
    <source>
        <strain evidence="9">MBLB1832</strain>
    </source>
</reference>
<feature type="domain" description="RNA polymerase sigma-70 region 2" evidence="7">
    <location>
        <begin position="28"/>
        <end position="93"/>
    </location>
</feature>
<dbReference type="EMBL" id="CP130319">
    <property type="protein sequence ID" value="WNR44953.1"/>
    <property type="molecule type" value="Genomic_DNA"/>
</dbReference>
<dbReference type="GO" id="GO:0016987">
    <property type="term" value="F:sigma factor activity"/>
    <property type="evidence" value="ECO:0007669"/>
    <property type="project" value="UniProtKB-KW"/>
</dbReference>
<dbReference type="InterPro" id="IPR013325">
    <property type="entry name" value="RNA_pol_sigma_r2"/>
</dbReference>
<dbReference type="InterPro" id="IPR013249">
    <property type="entry name" value="RNA_pol_sigma70_r4_t2"/>
</dbReference>
<dbReference type="PANTHER" id="PTHR43133">
    <property type="entry name" value="RNA POLYMERASE ECF-TYPE SIGMA FACTO"/>
    <property type="match status" value="1"/>
</dbReference>
<proteinExistence type="inferred from homology"/>
<evidence type="ECO:0000256" key="2">
    <source>
        <dbReference type="ARBA" id="ARBA00023015"/>
    </source>
</evidence>
<evidence type="ECO:0000256" key="6">
    <source>
        <dbReference type="RuleBase" id="RU000716"/>
    </source>
</evidence>
<evidence type="ECO:0000259" key="7">
    <source>
        <dbReference type="Pfam" id="PF04542"/>
    </source>
</evidence>
<dbReference type="CDD" id="cd06171">
    <property type="entry name" value="Sigma70_r4"/>
    <property type="match status" value="1"/>
</dbReference>
<sequence>METTGVHVFDYLKYIAETTDQKTILRNLMETYGNDVWNYAYSICRNKDTADDIAQDAFLKVYRNLTSFRGEAAVKTWLLTITRNTAYDYLRKAFWRKVTLVGFVQSGGTSHSAEAEAVENLYKSEIWQKVLSLPAKYREILILHAHYQMTTKEMAAILAISEGTVKSRLHHARLKVLSLKEREALEHAKS</sequence>
<keyword evidence="3 6" id="KW-0731">Sigma factor</keyword>
<gene>
    <name evidence="9" type="ORF">MJB10_02025</name>
</gene>